<dbReference type="EMBL" id="LAZR01028282">
    <property type="protein sequence ID" value="KKL63092.1"/>
    <property type="molecule type" value="Genomic_DNA"/>
</dbReference>
<dbReference type="AlphaFoldDB" id="A0A0F9GIT5"/>
<gene>
    <name evidence="1" type="ORF">LCGC14_2178550</name>
</gene>
<evidence type="ECO:0000313" key="1">
    <source>
        <dbReference type="EMBL" id="KKL63092.1"/>
    </source>
</evidence>
<proteinExistence type="predicted"/>
<organism evidence="1">
    <name type="scientific">marine sediment metagenome</name>
    <dbReference type="NCBI Taxonomy" id="412755"/>
    <lineage>
        <taxon>unclassified sequences</taxon>
        <taxon>metagenomes</taxon>
        <taxon>ecological metagenomes</taxon>
    </lineage>
</organism>
<reference evidence="1" key="1">
    <citation type="journal article" date="2015" name="Nature">
        <title>Complex archaea that bridge the gap between prokaryotes and eukaryotes.</title>
        <authorList>
            <person name="Spang A."/>
            <person name="Saw J.H."/>
            <person name="Jorgensen S.L."/>
            <person name="Zaremba-Niedzwiedzka K."/>
            <person name="Martijn J."/>
            <person name="Lind A.E."/>
            <person name="van Eijk R."/>
            <person name="Schleper C."/>
            <person name="Guy L."/>
            <person name="Ettema T.J."/>
        </authorList>
    </citation>
    <scope>NUCLEOTIDE SEQUENCE</scope>
</reference>
<comment type="caution">
    <text evidence="1">The sequence shown here is derived from an EMBL/GenBank/DDBJ whole genome shotgun (WGS) entry which is preliminary data.</text>
</comment>
<protein>
    <submittedName>
        <fullName evidence="1">Uncharacterized protein</fullName>
    </submittedName>
</protein>
<accession>A0A0F9GIT5</accession>
<sequence>MNTARTIIIETDRKSIQVTLCRELTIHEIATQFTVDTASGRRIRPSVAMSNGIARVSY</sequence>
<name>A0A0F9GIT5_9ZZZZ</name>